<accession>A0A699SYK6</accession>
<gene>
    <name evidence="2" type="ORF">Tci_874609</name>
</gene>
<feature type="non-terminal residue" evidence="2">
    <location>
        <position position="1"/>
    </location>
</feature>
<evidence type="ECO:0000313" key="2">
    <source>
        <dbReference type="EMBL" id="GFD02640.1"/>
    </source>
</evidence>
<reference evidence="2" key="1">
    <citation type="journal article" date="2019" name="Sci. Rep.">
        <title>Draft genome of Tanacetum cinerariifolium, the natural source of mosquito coil.</title>
        <authorList>
            <person name="Yamashiro T."/>
            <person name="Shiraishi A."/>
            <person name="Satake H."/>
            <person name="Nakayama K."/>
        </authorList>
    </citation>
    <scope>NUCLEOTIDE SEQUENCE</scope>
</reference>
<feature type="compositionally biased region" description="Low complexity" evidence="1">
    <location>
        <begin position="1"/>
        <end position="19"/>
    </location>
</feature>
<organism evidence="2">
    <name type="scientific">Tanacetum cinerariifolium</name>
    <name type="common">Dalmatian daisy</name>
    <name type="synonym">Chrysanthemum cinerariifolium</name>
    <dbReference type="NCBI Taxonomy" id="118510"/>
    <lineage>
        <taxon>Eukaryota</taxon>
        <taxon>Viridiplantae</taxon>
        <taxon>Streptophyta</taxon>
        <taxon>Embryophyta</taxon>
        <taxon>Tracheophyta</taxon>
        <taxon>Spermatophyta</taxon>
        <taxon>Magnoliopsida</taxon>
        <taxon>eudicotyledons</taxon>
        <taxon>Gunneridae</taxon>
        <taxon>Pentapetalae</taxon>
        <taxon>asterids</taxon>
        <taxon>campanulids</taxon>
        <taxon>Asterales</taxon>
        <taxon>Asteraceae</taxon>
        <taxon>Asteroideae</taxon>
        <taxon>Anthemideae</taxon>
        <taxon>Anthemidinae</taxon>
        <taxon>Tanacetum</taxon>
    </lineage>
</organism>
<feature type="compositionally biased region" description="Gly residues" evidence="1">
    <location>
        <begin position="68"/>
        <end position="80"/>
    </location>
</feature>
<sequence length="119" mass="11958">PGAAGPQLPGLGAAAAAPAVHQQSQNQYPAAGRLRQSLCRCRAGRGPPGPPRAGLQPTAGPAVSIGRGASGPGAHSGGLSGLPRAAQPAATAGQRHFSARRLATRRAVRHQHRGRWHAA</sequence>
<comment type="caution">
    <text evidence="2">The sequence shown here is derived from an EMBL/GenBank/DDBJ whole genome shotgun (WGS) entry which is preliminary data.</text>
</comment>
<feature type="compositionally biased region" description="Basic residues" evidence="1">
    <location>
        <begin position="97"/>
        <end position="119"/>
    </location>
</feature>
<dbReference type="AlphaFoldDB" id="A0A699SYK6"/>
<name>A0A699SYK6_TANCI</name>
<dbReference type="EMBL" id="BKCJ011199359">
    <property type="protein sequence ID" value="GFD02640.1"/>
    <property type="molecule type" value="Genomic_DNA"/>
</dbReference>
<evidence type="ECO:0000256" key="1">
    <source>
        <dbReference type="SAM" id="MobiDB-lite"/>
    </source>
</evidence>
<proteinExistence type="predicted"/>
<feature type="region of interest" description="Disordered" evidence="1">
    <location>
        <begin position="1"/>
        <end position="119"/>
    </location>
</feature>
<protein>
    <submittedName>
        <fullName evidence="2">Uncharacterized protein</fullName>
    </submittedName>
</protein>